<keyword evidence="2" id="KW-0238">DNA-binding</keyword>
<dbReference type="GO" id="GO:0003677">
    <property type="term" value="F:DNA binding"/>
    <property type="evidence" value="ECO:0007669"/>
    <property type="project" value="UniProtKB-KW"/>
</dbReference>
<evidence type="ECO:0000313" key="5">
    <source>
        <dbReference type="EMBL" id="MCC4310413.1"/>
    </source>
</evidence>
<evidence type="ECO:0000256" key="2">
    <source>
        <dbReference type="ARBA" id="ARBA00023125"/>
    </source>
</evidence>
<dbReference type="Gene3D" id="1.10.260.40">
    <property type="entry name" value="lambda repressor-like DNA-binding domains"/>
    <property type="match status" value="1"/>
</dbReference>
<dbReference type="PANTHER" id="PTHR46797:SF23">
    <property type="entry name" value="HTH-TYPE TRANSCRIPTIONAL REGULATOR SUTR"/>
    <property type="match status" value="1"/>
</dbReference>
<dbReference type="InterPro" id="IPR010982">
    <property type="entry name" value="Lambda_DNA-bd_dom_sf"/>
</dbReference>
<sequence length="76" mass="8248">MTTHIDDAQKKLGSVIRERRRAAGISQEAFATEVGIHRTYIGAVERGERNVSLANILRIATALNVSAAQLFNEAGL</sequence>
<dbReference type="RefSeq" id="WP_228235082.1">
    <property type="nucleotide sequence ID" value="NZ_JAJGNA010000037.1"/>
</dbReference>
<evidence type="ECO:0000256" key="3">
    <source>
        <dbReference type="ARBA" id="ARBA00023163"/>
    </source>
</evidence>
<dbReference type="GO" id="GO:0005829">
    <property type="term" value="C:cytosol"/>
    <property type="evidence" value="ECO:0007669"/>
    <property type="project" value="TreeGrafter"/>
</dbReference>
<evidence type="ECO:0000256" key="1">
    <source>
        <dbReference type="ARBA" id="ARBA00023015"/>
    </source>
</evidence>
<dbReference type="EMBL" id="JAJGNA010000037">
    <property type="protein sequence ID" value="MCC4310413.1"/>
    <property type="molecule type" value="Genomic_DNA"/>
</dbReference>
<gene>
    <name evidence="5" type="ORF">LL252_17740</name>
</gene>
<name>A0A9Q3YTA1_9GAMM</name>
<keyword evidence="3" id="KW-0804">Transcription</keyword>
<feature type="domain" description="HTH cro/C1-type" evidence="4">
    <location>
        <begin position="16"/>
        <end position="70"/>
    </location>
</feature>
<dbReference type="Proteomes" id="UP001108027">
    <property type="component" value="Unassembled WGS sequence"/>
</dbReference>
<proteinExistence type="predicted"/>
<dbReference type="InterPro" id="IPR001387">
    <property type="entry name" value="Cro/C1-type_HTH"/>
</dbReference>
<organism evidence="5 6">
    <name type="scientific">Alloalcanivorax marinus</name>
    <dbReference type="NCBI Taxonomy" id="1177169"/>
    <lineage>
        <taxon>Bacteria</taxon>
        <taxon>Pseudomonadati</taxon>
        <taxon>Pseudomonadota</taxon>
        <taxon>Gammaproteobacteria</taxon>
        <taxon>Oceanospirillales</taxon>
        <taxon>Alcanivoracaceae</taxon>
        <taxon>Alloalcanivorax</taxon>
    </lineage>
</organism>
<comment type="caution">
    <text evidence="5">The sequence shown here is derived from an EMBL/GenBank/DDBJ whole genome shotgun (WGS) entry which is preliminary data.</text>
</comment>
<dbReference type="CDD" id="cd00093">
    <property type="entry name" value="HTH_XRE"/>
    <property type="match status" value="1"/>
</dbReference>
<dbReference type="InterPro" id="IPR050807">
    <property type="entry name" value="TransReg_Diox_bact_type"/>
</dbReference>
<keyword evidence="1" id="KW-0805">Transcription regulation</keyword>
<dbReference type="PROSITE" id="PS50943">
    <property type="entry name" value="HTH_CROC1"/>
    <property type="match status" value="1"/>
</dbReference>
<protein>
    <submittedName>
        <fullName evidence="5">Helix-turn-helix domain-containing protein</fullName>
    </submittedName>
</protein>
<dbReference type="PANTHER" id="PTHR46797">
    <property type="entry name" value="HTH-TYPE TRANSCRIPTIONAL REGULATOR"/>
    <property type="match status" value="1"/>
</dbReference>
<evidence type="ECO:0000259" key="4">
    <source>
        <dbReference type="PROSITE" id="PS50943"/>
    </source>
</evidence>
<accession>A0A9Q3YTA1</accession>
<dbReference type="SUPFAM" id="SSF47413">
    <property type="entry name" value="lambda repressor-like DNA-binding domains"/>
    <property type="match status" value="1"/>
</dbReference>
<dbReference type="GO" id="GO:0003700">
    <property type="term" value="F:DNA-binding transcription factor activity"/>
    <property type="evidence" value="ECO:0007669"/>
    <property type="project" value="TreeGrafter"/>
</dbReference>
<dbReference type="AlphaFoldDB" id="A0A9Q3YTA1"/>
<evidence type="ECO:0000313" key="6">
    <source>
        <dbReference type="Proteomes" id="UP001108027"/>
    </source>
</evidence>
<keyword evidence="6" id="KW-1185">Reference proteome</keyword>
<dbReference type="Pfam" id="PF01381">
    <property type="entry name" value="HTH_3"/>
    <property type="match status" value="1"/>
</dbReference>
<reference evidence="5" key="1">
    <citation type="submission" date="2021-10" db="EMBL/GenBank/DDBJ databases">
        <title>The diversity and Nitrogen Metabolism of Culturable Nitrate-Utilizing Bacteria Within the Oxygen Minimum Zone of the Changjiang (Yangtze River)Estuary.</title>
        <authorList>
            <person name="Zhang D."/>
            <person name="Zheng J."/>
            <person name="Liu S."/>
            <person name="He W."/>
        </authorList>
    </citation>
    <scope>NUCLEOTIDE SEQUENCE</scope>
    <source>
        <strain evidence="5">FXH-223</strain>
    </source>
</reference>
<dbReference type="SMART" id="SM00530">
    <property type="entry name" value="HTH_XRE"/>
    <property type="match status" value="1"/>
</dbReference>